<keyword evidence="4" id="KW-0804">Transcription</keyword>
<dbReference type="SMART" id="SM00421">
    <property type="entry name" value="HTH_LUXR"/>
    <property type="match status" value="1"/>
</dbReference>
<dbReference type="PROSITE" id="PS50110">
    <property type="entry name" value="RESPONSE_REGULATORY"/>
    <property type="match status" value="1"/>
</dbReference>
<dbReference type="PANTHER" id="PTHR43214:SF24">
    <property type="entry name" value="TRANSCRIPTIONAL REGULATORY PROTEIN NARL-RELATED"/>
    <property type="match status" value="1"/>
</dbReference>
<dbReference type="GO" id="GO:0006355">
    <property type="term" value="P:regulation of DNA-templated transcription"/>
    <property type="evidence" value="ECO:0007669"/>
    <property type="project" value="InterPro"/>
</dbReference>
<dbReference type="InterPro" id="IPR011006">
    <property type="entry name" value="CheY-like_superfamily"/>
</dbReference>
<dbReference type="InterPro" id="IPR000792">
    <property type="entry name" value="Tscrpt_reg_LuxR_C"/>
</dbReference>
<evidence type="ECO:0000259" key="7">
    <source>
        <dbReference type="PROSITE" id="PS50110"/>
    </source>
</evidence>
<dbReference type="PROSITE" id="PS50043">
    <property type="entry name" value="HTH_LUXR_2"/>
    <property type="match status" value="1"/>
</dbReference>
<comment type="caution">
    <text evidence="8">The sequence shown here is derived from an EMBL/GenBank/DDBJ whole genome shotgun (WGS) entry which is preliminary data.</text>
</comment>
<evidence type="ECO:0000256" key="3">
    <source>
        <dbReference type="ARBA" id="ARBA00023125"/>
    </source>
</evidence>
<dbReference type="SUPFAM" id="SSF52172">
    <property type="entry name" value="CheY-like"/>
    <property type="match status" value="1"/>
</dbReference>
<reference evidence="8 9" key="1">
    <citation type="submission" date="2017-02" db="EMBL/GenBank/DDBJ databases">
        <title>Draft genome of Saccharomonospora sp. 154.</title>
        <authorList>
            <person name="Alonso-Carmona G.S."/>
            <person name="De La Haba R."/>
            <person name="Vera-Gargallo B."/>
            <person name="Sandoval-Trujillo A.H."/>
            <person name="Ramirez-Duran N."/>
            <person name="Ventosa A."/>
        </authorList>
    </citation>
    <scope>NUCLEOTIDE SEQUENCE [LARGE SCALE GENOMIC DNA]</scope>
    <source>
        <strain evidence="8 9">LRS4.154</strain>
    </source>
</reference>
<feature type="domain" description="HTH luxR-type" evidence="6">
    <location>
        <begin position="149"/>
        <end position="214"/>
    </location>
</feature>
<dbReference type="PROSITE" id="PS00622">
    <property type="entry name" value="HTH_LUXR_1"/>
    <property type="match status" value="1"/>
</dbReference>
<dbReference type="SUPFAM" id="SSF46894">
    <property type="entry name" value="C-terminal effector domain of the bipartite response regulators"/>
    <property type="match status" value="1"/>
</dbReference>
<dbReference type="Pfam" id="PF00072">
    <property type="entry name" value="Response_reg"/>
    <property type="match status" value="1"/>
</dbReference>
<dbReference type="SMART" id="SM00448">
    <property type="entry name" value="REC"/>
    <property type="match status" value="1"/>
</dbReference>
<dbReference type="Pfam" id="PF00196">
    <property type="entry name" value="GerE"/>
    <property type="match status" value="1"/>
</dbReference>
<keyword evidence="2" id="KW-0805">Transcription regulation</keyword>
<dbReference type="STRING" id="1962155.B1813_12435"/>
<evidence type="ECO:0000256" key="2">
    <source>
        <dbReference type="ARBA" id="ARBA00023015"/>
    </source>
</evidence>
<dbReference type="EMBL" id="MWIH01000005">
    <property type="protein sequence ID" value="OQO92921.1"/>
    <property type="molecule type" value="Genomic_DNA"/>
</dbReference>
<dbReference type="PRINTS" id="PR00038">
    <property type="entry name" value="HTHLUXR"/>
</dbReference>
<evidence type="ECO:0000313" key="8">
    <source>
        <dbReference type="EMBL" id="OQO92921.1"/>
    </source>
</evidence>
<dbReference type="RefSeq" id="WP_081191922.1">
    <property type="nucleotide sequence ID" value="NZ_MWIH01000005.1"/>
</dbReference>
<name>A0A1V9A747_SACPI</name>
<keyword evidence="9" id="KW-1185">Reference proteome</keyword>
<dbReference type="AlphaFoldDB" id="A0A1V9A747"/>
<dbReference type="GO" id="GO:0000160">
    <property type="term" value="P:phosphorelay signal transduction system"/>
    <property type="evidence" value="ECO:0007669"/>
    <property type="project" value="InterPro"/>
</dbReference>
<evidence type="ECO:0000259" key="6">
    <source>
        <dbReference type="PROSITE" id="PS50043"/>
    </source>
</evidence>
<dbReference type="CDD" id="cd06170">
    <property type="entry name" value="LuxR_C_like"/>
    <property type="match status" value="1"/>
</dbReference>
<evidence type="ECO:0000313" key="9">
    <source>
        <dbReference type="Proteomes" id="UP000192591"/>
    </source>
</evidence>
<dbReference type="GO" id="GO:0003677">
    <property type="term" value="F:DNA binding"/>
    <property type="evidence" value="ECO:0007669"/>
    <property type="project" value="UniProtKB-KW"/>
</dbReference>
<feature type="domain" description="Response regulatory" evidence="7">
    <location>
        <begin position="3"/>
        <end position="119"/>
    </location>
</feature>
<evidence type="ECO:0000256" key="4">
    <source>
        <dbReference type="ARBA" id="ARBA00023163"/>
    </source>
</evidence>
<evidence type="ECO:0000256" key="1">
    <source>
        <dbReference type="ARBA" id="ARBA00022553"/>
    </source>
</evidence>
<dbReference type="Gene3D" id="3.40.50.2300">
    <property type="match status" value="1"/>
</dbReference>
<dbReference type="InterPro" id="IPR058245">
    <property type="entry name" value="NreC/VraR/RcsB-like_REC"/>
</dbReference>
<proteinExistence type="predicted"/>
<accession>A0A1V9A747</accession>
<dbReference type="CDD" id="cd17535">
    <property type="entry name" value="REC_NarL-like"/>
    <property type="match status" value="1"/>
</dbReference>
<evidence type="ECO:0000256" key="5">
    <source>
        <dbReference type="PROSITE-ProRule" id="PRU00169"/>
    </source>
</evidence>
<keyword evidence="3 8" id="KW-0238">DNA-binding</keyword>
<protein>
    <submittedName>
        <fullName evidence="8">DNA-binding response regulator</fullName>
    </submittedName>
</protein>
<dbReference type="PANTHER" id="PTHR43214">
    <property type="entry name" value="TWO-COMPONENT RESPONSE REGULATOR"/>
    <property type="match status" value="1"/>
</dbReference>
<dbReference type="InterPro" id="IPR039420">
    <property type="entry name" value="WalR-like"/>
</dbReference>
<organism evidence="8 9">
    <name type="scientific">Saccharomonospora piscinae</name>
    <dbReference type="NCBI Taxonomy" id="687388"/>
    <lineage>
        <taxon>Bacteria</taxon>
        <taxon>Bacillati</taxon>
        <taxon>Actinomycetota</taxon>
        <taxon>Actinomycetes</taxon>
        <taxon>Pseudonocardiales</taxon>
        <taxon>Pseudonocardiaceae</taxon>
        <taxon>Saccharomonospora</taxon>
    </lineage>
</organism>
<keyword evidence="1 5" id="KW-0597">Phosphoprotein</keyword>
<dbReference type="InterPro" id="IPR001789">
    <property type="entry name" value="Sig_transdc_resp-reg_receiver"/>
</dbReference>
<gene>
    <name evidence="8" type="ORF">B1813_12435</name>
</gene>
<feature type="modified residue" description="4-aspartylphosphate" evidence="5">
    <location>
        <position position="54"/>
    </location>
</feature>
<sequence length="221" mass="23793">MIRVCVVDDQTLVRQGIRGLLGLADDIEVVGEADDGAAALRVIEASEPDVVLLDLRMPHRDGIWTLHALRERGSTVPVLVLTTFDDDELVLRALRGGARGYLLKDVTLDQLVGAVRRLAAGGTLLQPAVTERLLRAVREGRVPGPVEDDAGPIQPLTEREREVLGLLAGGWANREIAEVLSLAEGTVKNHVSSVLLKLGTRDRTRAVLRALHAGLLEPGQA</sequence>
<dbReference type="InterPro" id="IPR016032">
    <property type="entry name" value="Sig_transdc_resp-reg_C-effctor"/>
</dbReference>
<dbReference type="Proteomes" id="UP000192591">
    <property type="component" value="Unassembled WGS sequence"/>
</dbReference>